<dbReference type="EMBL" id="CAJVPP010005578">
    <property type="protein sequence ID" value="CAG8667265.1"/>
    <property type="molecule type" value="Genomic_DNA"/>
</dbReference>
<sequence length="221" mass="25481">MSTSISTSESPQANTGRYFLYNKFEEHRNYKKALEILSDHECYRYAEKARNCLAKYMFFLTIEIGQFHSEKSSSVVDGFWRMIDKRRHHDEIELEKVYLSQSEEENSPKIPTFGSSNEDAFLTRLDSSSEYTPTTRLGSSSEYIPSDGSEEDDEFEVILVGRKKLKKTNELSSSPSLPLPGLRGRATKFRDNGGIDLQEKDKPATSCKYSLRKRQHVDYNE</sequence>
<accession>A0A9N9EAM6</accession>
<feature type="non-terminal residue" evidence="2">
    <location>
        <position position="1"/>
    </location>
</feature>
<feature type="compositionally biased region" description="Polar residues" evidence="1">
    <location>
        <begin position="130"/>
        <end position="143"/>
    </location>
</feature>
<evidence type="ECO:0000313" key="3">
    <source>
        <dbReference type="Proteomes" id="UP000789375"/>
    </source>
</evidence>
<keyword evidence="3" id="KW-1185">Reference proteome</keyword>
<dbReference type="AlphaFoldDB" id="A0A9N9EAM6"/>
<comment type="caution">
    <text evidence="2">The sequence shown here is derived from an EMBL/GenBank/DDBJ whole genome shotgun (WGS) entry which is preliminary data.</text>
</comment>
<feature type="compositionally biased region" description="Basic and acidic residues" evidence="1">
    <location>
        <begin position="188"/>
        <end position="203"/>
    </location>
</feature>
<feature type="region of interest" description="Disordered" evidence="1">
    <location>
        <begin position="167"/>
        <end position="221"/>
    </location>
</feature>
<protein>
    <submittedName>
        <fullName evidence="2">3490_t:CDS:1</fullName>
    </submittedName>
</protein>
<organism evidence="2 3">
    <name type="scientific">Funneliformis mosseae</name>
    <name type="common">Endomycorrhizal fungus</name>
    <name type="synonym">Glomus mosseae</name>
    <dbReference type="NCBI Taxonomy" id="27381"/>
    <lineage>
        <taxon>Eukaryota</taxon>
        <taxon>Fungi</taxon>
        <taxon>Fungi incertae sedis</taxon>
        <taxon>Mucoromycota</taxon>
        <taxon>Glomeromycotina</taxon>
        <taxon>Glomeromycetes</taxon>
        <taxon>Glomerales</taxon>
        <taxon>Glomeraceae</taxon>
        <taxon>Funneliformis</taxon>
    </lineage>
</organism>
<evidence type="ECO:0000256" key="1">
    <source>
        <dbReference type="SAM" id="MobiDB-lite"/>
    </source>
</evidence>
<feature type="region of interest" description="Disordered" evidence="1">
    <location>
        <begin position="130"/>
        <end position="149"/>
    </location>
</feature>
<dbReference type="Proteomes" id="UP000789375">
    <property type="component" value="Unassembled WGS sequence"/>
</dbReference>
<proteinExistence type="predicted"/>
<name>A0A9N9EAM6_FUNMO</name>
<feature type="compositionally biased region" description="Low complexity" evidence="1">
    <location>
        <begin position="171"/>
        <end position="184"/>
    </location>
</feature>
<evidence type="ECO:0000313" key="2">
    <source>
        <dbReference type="EMBL" id="CAG8667265.1"/>
    </source>
</evidence>
<reference evidence="2" key="1">
    <citation type="submission" date="2021-06" db="EMBL/GenBank/DDBJ databases">
        <authorList>
            <person name="Kallberg Y."/>
            <person name="Tangrot J."/>
            <person name="Rosling A."/>
        </authorList>
    </citation>
    <scope>NUCLEOTIDE SEQUENCE</scope>
    <source>
        <strain evidence="2">87-6 pot B 2015</strain>
    </source>
</reference>
<gene>
    <name evidence="2" type="ORF">FMOSSE_LOCUS12231</name>
</gene>